<evidence type="ECO:0000256" key="6">
    <source>
        <dbReference type="ARBA" id="ARBA00023163"/>
    </source>
</evidence>
<dbReference type="GO" id="GO:0000150">
    <property type="term" value="F:DNA strand exchange activity"/>
    <property type="evidence" value="ECO:0007669"/>
    <property type="project" value="InterPro"/>
</dbReference>
<gene>
    <name evidence="11" type="ORF">BD289DRAFT_420347</name>
</gene>
<dbReference type="PANTHER" id="PTHR28184:SF1">
    <property type="entry name" value="LARGE RIBOSOMAL SUBUNIT PROTEIN ML67"/>
    <property type="match status" value="1"/>
</dbReference>
<name>A0A2T3AN20_9PEZI</name>
<dbReference type="InterPro" id="IPR024629">
    <property type="entry name" value="Ribosomal_mL67"/>
</dbReference>
<keyword evidence="5" id="KW-0496">Mitochondrion</keyword>
<keyword evidence="4" id="KW-0805">Transcription regulation</keyword>
<dbReference type="EMBL" id="KZ678373">
    <property type="protein sequence ID" value="PSS03841.1"/>
    <property type="molecule type" value="Genomic_DNA"/>
</dbReference>
<dbReference type="GO" id="GO:0003697">
    <property type="term" value="F:single-stranded DNA binding"/>
    <property type="evidence" value="ECO:0007669"/>
    <property type="project" value="InterPro"/>
</dbReference>
<comment type="subcellular location">
    <subcellularLocation>
        <location evidence="1">Mitochondrion</location>
    </subcellularLocation>
</comment>
<evidence type="ECO:0000256" key="3">
    <source>
        <dbReference type="ARBA" id="ARBA00022980"/>
    </source>
</evidence>
<keyword evidence="9" id="KW-0175">Coiled coil</keyword>
<comment type="similarity">
    <text evidence="2">Belongs to the mitochondrion-specific ribosomal protein mL67 family.</text>
</comment>
<dbReference type="GO" id="GO:0005739">
    <property type="term" value="C:mitochondrion"/>
    <property type="evidence" value="ECO:0007669"/>
    <property type="project" value="UniProtKB-SubCell"/>
</dbReference>
<feature type="compositionally biased region" description="Basic and acidic residues" evidence="10">
    <location>
        <begin position="342"/>
        <end position="363"/>
    </location>
</feature>
<accession>A0A2T3AN20</accession>
<dbReference type="OrthoDB" id="5333655at2759"/>
<feature type="compositionally biased region" description="Acidic residues" evidence="10">
    <location>
        <begin position="314"/>
        <end position="327"/>
    </location>
</feature>
<dbReference type="Pfam" id="PF12829">
    <property type="entry name" value="Mhr1"/>
    <property type="match status" value="1"/>
</dbReference>
<feature type="compositionally biased region" description="Low complexity" evidence="10">
    <location>
        <begin position="219"/>
        <end position="243"/>
    </location>
</feature>
<keyword evidence="12" id="KW-1185">Reference proteome</keyword>
<dbReference type="InParanoid" id="A0A2T3AN20"/>
<dbReference type="GO" id="GO:0005840">
    <property type="term" value="C:ribosome"/>
    <property type="evidence" value="ECO:0007669"/>
    <property type="project" value="UniProtKB-KW"/>
</dbReference>
<protein>
    <recommendedName>
        <fullName evidence="8">Large ribosomal subunit protein mL67</fullName>
    </recommendedName>
</protein>
<feature type="region of interest" description="Disordered" evidence="10">
    <location>
        <begin position="314"/>
        <end position="383"/>
    </location>
</feature>
<evidence type="ECO:0000313" key="11">
    <source>
        <dbReference type="EMBL" id="PSS03841.1"/>
    </source>
</evidence>
<dbReference type="GO" id="GO:0003735">
    <property type="term" value="F:structural constituent of ribosome"/>
    <property type="evidence" value="ECO:0007669"/>
    <property type="project" value="TreeGrafter"/>
</dbReference>
<evidence type="ECO:0000256" key="1">
    <source>
        <dbReference type="ARBA" id="ARBA00004173"/>
    </source>
</evidence>
<evidence type="ECO:0000256" key="7">
    <source>
        <dbReference type="ARBA" id="ARBA00023274"/>
    </source>
</evidence>
<sequence>MNSTPASLVGILDSLAIGVFRTSIRQAHTQTRFRRKKYNLTGFTPGHGENIYIFNHIENGMVIYSHEPILKRDSQKYLSQIPFTVKKQKPPVIRADYWQPLCMIEFGPGQGVVGRNVFQKLREFRTLHELEWGWQADEFKKLNRYERGKRIHDQKPNTVADIAAVLAGAGRGNLMWMSEKQARVLEAAEAAAAKAAAKVAAKEAEEKAAAARAAEAANAVESGKAAPSTTQEQTTQEQATPASVAPETQTTTVAAVKAKSEKPARRLHKATIYWSNDADLYWARDWSDNVEHEVGLPDGIKVWRWQTREIMGHEDEEGPEVMAEENPAENGEQGQEGGDAGKFAEGEAKEAEVVVEPKSDSKKSWLGWLGGRKGGSGSQDVRP</sequence>
<evidence type="ECO:0000256" key="8">
    <source>
        <dbReference type="ARBA" id="ARBA00035185"/>
    </source>
</evidence>
<feature type="compositionally biased region" description="Gly residues" evidence="10">
    <location>
        <begin position="368"/>
        <end position="377"/>
    </location>
</feature>
<feature type="coiled-coil region" evidence="9">
    <location>
        <begin position="185"/>
        <end position="214"/>
    </location>
</feature>
<dbReference type="PANTHER" id="PTHR28184">
    <property type="entry name" value="MITOCHONDRIAL HOMOLOGOUS RECOMBINATION PROTEIN 1"/>
    <property type="match status" value="1"/>
</dbReference>
<dbReference type="AlphaFoldDB" id="A0A2T3AN20"/>
<evidence type="ECO:0000256" key="2">
    <source>
        <dbReference type="ARBA" id="ARBA00010741"/>
    </source>
</evidence>
<keyword evidence="7" id="KW-0687">Ribonucleoprotein</keyword>
<dbReference type="Proteomes" id="UP000241462">
    <property type="component" value="Unassembled WGS sequence"/>
</dbReference>
<feature type="region of interest" description="Disordered" evidence="10">
    <location>
        <begin position="219"/>
        <end position="261"/>
    </location>
</feature>
<organism evidence="11 12">
    <name type="scientific">Coniella lustricola</name>
    <dbReference type="NCBI Taxonomy" id="2025994"/>
    <lineage>
        <taxon>Eukaryota</taxon>
        <taxon>Fungi</taxon>
        <taxon>Dikarya</taxon>
        <taxon>Ascomycota</taxon>
        <taxon>Pezizomycotina</taxon>
        <taxon>Sordariomycetes</taxon>
        <taxon>Sordariomycetidae</taxon>
        <taxon>Diaporthales</taxon>
        <taxon>Schizoparmaceae</taxon>
        <taxon>Coniella</taxon>
    </lineage>
</organism>
<keyword evidence="6" id="KW-0804">Transcription</keyword>
<evidence type="ECO:0000256" key="5">
    <source>
        <dbReference type="ARBA" id="ARBA00023128"/>
    </source>
</evidence>
<evidence type="ECO:0000256" key="9">
    <source>
        <dbReference type="SAM" id="Coils"/>
    </source>
</evidence>
<evidence type="ECO:0000313" key="12">
    <source>
        <dbReference type="Proteomes" id="UP000241462"/>
    </source>
</evidence>
<dbReference type="GO" id="GO:1990904">
    <property type="term" value="C:ribonucleoprotein complex"/>
    <property type="evidence" value="ECO:0007669"/>
    <property type="project" value="UniProtKB-KW"/>
</dbReference>
<proteinExistence type="inferred from homology"/>
<dbReference type="STRING" id="2025994.A0A2T3AN20"/>
<reference evidence="11 12" key="1">
    <citation type="journal article" date="2018" name="Mycol. Prog.">
        <title>Coniella lustricola, a new species from submerged detritus.</title>
        <authorList>
            <person name="Raudabaugh D.B."/>
            <person name="Iturriaga T."/>
            <person name="Carver A."/>
            <person name="Mondo S."/>
            <person name="Pangilinan J."/>
            <person name="Lipzen A."/>
            <person name="He G."/>
            <person name="Amirebrahimi M."/>
            <person name="Grigoriev I.V."/>
            <person name="Miller A.N."/>
        </authorList>
    </citation>
    <scope>NUCLEOTIDE SEQUENCE [LARGE SCALE GENOMIC DNA]</scope>
    <source>
        <strain evidence="11 12">B22-T-1</strain>
    </source>
</reference>
<evidence type="ECO:0000256" key="4">
    <source>
        <dbReference type="ARBA" id="ARBA00023015"/>
    </source>
</evidence>
<keyword evidence="3" id="KW-0689">Ribosomal protein</keyword>
<evidence type="ECO:0000256" key="10">
    <source>
        <dbReference type="SAM" id="MobiDB-lite"/>
    </source>
</evidence>